<protein>
    <submittedName>
        <fullName evidence="3">1 phosphatidylinositol 3 phosphate 5 kinase isoform 2</fullName>
    </submittedName>
</protein>
<dbReference type="GO" id="GO:0090385">
    <property type="term" value="P:phagosome-lysosome fusion"/>
    <property type="evidence" value="ECO:0007669"/>
    <property type="project" value="TreeGrafter"/>
</dbReference>
<dbReference type="InterPro" id="IPR000591">
    <property type="entry name" value="DEP_dom"/>
</dbReference>
<sequence length="158" mass="17701">SLGFREEALVLPKADEYASCDSTAFRSPSPGRSPTHDVLFIRELWSQIQHPTHGVVFQTHRRRLHTYQNCIVGNELVDWLVAQGKASNRSQAVSLGQAFLDECLLEPVTSSESVFLDTYALYKPRQADEDDSSPAASPPSDRTEETQDPLWVSEIQPE</sequence>
<keyword evidence="3" id="KW-0418">Kinase</keyword>
<evidence type="ECO:0000313" key="3">
    <source>
        <dbReference type="EMBL" id="JAR87102.1"/>
    </source>
</evidence>
<feature type="non-terminal residue" evidence="3">
    <location>
        <position position="1"/>
    </location>
</feature>
<dbReference type="GO" id="GO:0035556">
    <property type="term" value="P:intracellular signal transduction"/>
    <property type="evidence" value="ECO:0007669"/>
    <property type="project" value="InterPro"/>
</dbReference>
<dbReference type="GO" id="GO:0012506">
    <property type="term" value="C:vesicle membrane"/>
    <property type="evidence" value="ECO:0007669"/>
    <property type="project" value="TreeGrafter"/>
</dbReference>
<dbReference type="GO" id="GO:0032438">
    <property type="term" value="P:melanosome organization"/>
    <property type="evidence" value="ECO:0007669"/>
    <property type="project" value="TreeGrafter"/>
</dbReference>
<evidence type="ECO:0000256" key="1">
    <source>
        <dbReference type="SAM" id="MobiDB-lite"/>
    </source>
</evidence>
<dbReference type="InterPro" id="IPR043548">
    <property type="entry name" value="PIKfyve"/>
</dbReference>
<dbReference type="GO" id="GO:0031410">
    <property type="term" value="C:cytoplasmic vesicle"/>
    <property type="evidence" value="ECO:0007669"/>
    <property type="project" value="TreeGrafter"/>
</dbReference>
<keyword evidence="3" id="KW-0808">Transferase</keyword>
<reference evidence="3" key="1">
    <citation type="submission" date="2016-03" db="EMBL/GenBank/DDBJ databases">
        <title>Gut transcriptome analysis on engorged females of Ornithodoros mimon (Acari: Argasidae) and phylogenetic inferences of soft ticks.</title>
        <authorList>
            <person name="Landulfo G.A."/>
            <person name="Giovanni D."/>
            <person name="Carvalho E."/>
            <person name="Junqueira-de-Azevedo I."/>
            <person name="Patane J."/>
            <person name="Mendoca R."/>
            <person name="Barros-Battesti D."/>
        </authorList>
    </citation>
    <scope>NUCLEOTIDE SEQUENCE</scope>
    <source>
        <strain evidence="3">Females</strain>
        <tissue evidence="3">Gut</tissue>
    </source>
</reference>
<name>A0A147B9K2_9ACAR</name>
<dbReference type="PANTHER" id="PTHR46715:SF1">
    <property type="entry name" value="1-PHOSPHATIDYLINOSITOL 3-PHOSPHATE 5-KINASE"/>
    <property type="match status" value="1"/>
</dbReference>
<accession>A0A147B9K2</accession>
<feature type="region of interest" description="Disordered" evidence="1">
    <location>
        <begin position="125"/>
        <end position="158"/>
    </location>
</feature>
<dbReference type="SMART" id="SM00049">
    <property type="entry name" value="DEP"/>
    <property type="match status" value="1"/>
</dbReference>
<dbReference type="PANTHER" id="PTHR46715">
    <property type="entry name" value="1-PHOSPHATIDYLINOSITOL 3-PHOSPHATE 5-KINASE"/>
    <property type="match status" value="1"/>
</dbReference>
<dbReference type="Gene3D" id="1.10.10.10">
    <property type="entry name" value="Winged helix-like DNA-binding domain superfamily/Winged helix DNA-binding domain"/>
    <property type="match status" value="1"/>
</dbReference>
<dbReference type="SUPFAM" id="SSF46785">
    <property type="entry name" value="Winged helix' DNA-binding domain"/>
    <property type="match status" value="1"/>
</dbReference>
<feature type="domain" description="DEP" evidence="2">
    <location>
        <begin position="51"/>
        <end position="126"/>
    </location>
</feature>
<dbReference type="GO" id="GO:1903426">
    <property type="term" value="P:regulation of reactive oxygen species biosynthetic process"/>
    <property type="evidence" value="ECO:0007669"/>
    <property type="project" value="TreeGrafter"/>
</dbReference>
<dbReference type="GO" id="GO:0000285">
    <property type="term" value="F:1-phosphatidylinositol-3-phosphate 5-kinase activity"/>
    <property type="evidence" value="ECO:0007669"/>
    <property type="project" value="InterPro"/>
</dbReference>
<proteinExistence type="predicted"/>
<dbReference type="PROSITE" id="PS50186">
    <property type="entry name" value="DEP"/>
    <property type="match status" value="1"/>
</dbReference>
<dbReference type="InterPro" id="IPR036388">
    <property type="entry name" value="WH-like_DNA-bd_sf"/>
</dbReference>
<dbReference type="GO" id="GO:0052810">
    <property type="term" value="F:1-phosphatidylinositol-5-kinase activity"/>
    <property type="evidence" value="ECO:0007669"/>
    <property type="project" value="TreeGrafter"/>
</dbReference>
<evidence type="ECO:0000259" key="2">
    <source>
        <dbReference type="PROSITE" id="PS50186"/>
    </source>
</evidence>
<dbReference type="AlphaFoldDB" id="A0A147B9K2"/>
<dbReference type="Pfam" id="PF00610">
    <property type="entry name" value="DEP"/>
    <property type="match status" value="1"/>
</dbReference>
<dbReference type="InterPro" id="IPR036390">
    <property type="entry name" value="WH_DNA-bd_sf"/>
</dbReference>
<feature type="non-terminal residue" evidence="3">
    <location>
        <position position="158"/>
    </location>
</feature>
<organism evidence="3">
    <name type="scientific">Alectorobius mimon</name>
    <dbReference type="NCBI Taxonomy" id="360319"/>
    <lineage>
        <taxon>Eukaryota</taxon>
        <taxon>Metazoa</taxon>
        <taxon>Ecdysozoa</taxon>
        <taxon>Arthropoda</taxon>
        <taxon>Chelicerata</taxon>
        <taxon>Arachnida</taxon>
        <taxon>Acari</taxon>
        <taxon>Parasitiformes</taxon>
        <taxon>Ixodida</taxon>
        <taxon>Ixodoidea</taxon>
        <taxon>Argasidae</taxon>
        <taxon>Ornithodorinae</taxon>
        <taxon>Alectorobius</taxon>
    </lineage>
</organism>
<dbReference type="EMBL" id="GEIB01000946">
    <property type="protein sequence ID" value="JAR87102.1"/>
    <property type="molecule type" value="Transcribed_RNA"/>
</dbReference>